<evidence type="ECO:0000259" key="11">
    <source>
        <dbReference type="Pfam" id="PF01966"/>
    </source>
</evidence>
<keyword evidence="3" id="KW-0819">tRNA processing</keyword>
<evidence type="ECO:0000256" key="1">
    <source>
        <dbReference type="ARBA" id="ARBA00001946"/>
    </source>
</evidence>
<dbReference type="KEGG" id="aaut:ACETAC_00385"/>
<dbReference type="InterPro" id="IPR002646">
    <property type="entry name" value="PolA_pol_head_dom"/>
</dbReference>
<keyword evidence="8 9" id="KW-0694">RNA-binding</keyword>
<dbReference type="GO" id="GO:0000166">
    <property type="term" value="F:nucleotide binding"/>
    <property type="evidence" value="ECO:0007669"/>
    <property type="project" value="UniProtKB-KW"/>
</dbReference>
<dbReference type="SUPFAM" id="SSF81301">
    <property type="entry name" value="Nucleotidyltransferase"/>
    <property type="match status" value="1"/>
</dbReference>
<dbReference type="Pfam" id="PF01966">
    <property type="entry name" value="HD"/>
    <property type="match status" value="1"/>
</dbReference>
<keyword evidence="7" id="KW-0460">Magnesium</keyword>
<organism evidence="13 14">
    <name type="scientific">Aceticella autotrophica</name>
    <dbReference type="NCBI Taxonomy" id="2755338"/>
    <lineage>
        <taxon>Bacteria</taxon>
        <taxon>Bacillati</taxon>
        <taxon>Bacillota</taxon>
        <taxon>Clostridia</taxon>
        <taxon>Thermoanaerobacterales</taxon>
        <taxon>Thermoanaerobacteraceae</taxon>
        <taxon>Aceticella</taxon>
    </lineage>
</organism>
<keyword evidence="2 9" id="KW-0808">Transferase</keyword>
<evidence type="ECO:0000256" key="7">
    <source>
        <dbReference type="ARBA" id="ARBA00022842"/>
    </source>
</evidence>
<proteinExistence type="inferred from homology"/>
<evidence type="ECO:0000256" key="4">
    <source>
        <dbReference type="ARBA" id="ARBA00022695"/>
    </source>
</evidence>
<dbReference type="InterPro" id="IPR006674">
    <property type="entry name" value="HD_domain"/>
</dbReference>
<reference evidence="13" key="1">
    <citation type="submission" date="2020-08" db="EMBL/GenBank/DDBJ databases">
        <title>Genomic insights into the carbon and energy metabolism of the first obligate autotrophic acetogenic bacterium Aceticella autotrophica gen. nov., sp. nov.</title>
        <authorList>
            <person name="Toshchakov S.V."/>
            <person name="Elcheninov A.G."/>
            <person name="Kublanov I.V."/>
            <person name="Frolov E.N."/>
            <person name="Lebedinsky A.V."/>
        </authorList>
    </citation>
    <scope>NUCLEOTIDE SEQUENCE</scope>
    <source>
        <strain evidence="13">3443-3Ac</strain>
    </source>
</reference>
<evidence type="ECO:0000259" key="12">
    <source>
        <dbReference type="Pfam" id="PF12627"/>
    </source>
</evidence>
<keyword evidence="5" id="KW-0479">Metal-binding</keyword>
<comment type="cofactor">
    <cofactor evidence="1">
        <name>Mg(2+)</name>
        <dbReference type="ChEBI" id="CHEBI:18420"/>
    </cofactor>
</comment>
<sequence length="466" mass="54661">MSIICKLIDKLDIYANKVYIVGGTLRDKILKKEINDYDFAVEGDASQVAKIAAEKLGGTYVPYGQDKGTYRVVVKDIIMDFSSLKGNDIYEDLLHRDFTINAMALRLNDYFEVKCIIDPFGGMRDLWDKKIRCVGIRTFPEDPLRMLRAIRFSAVLRFNIDEKTKLRIKENAKLISNISSERIMYEIYTILKVKNSYQYLRMIDDLTLMDYIFPEVKEMKEMGKCYYHLLNAWHNSIKTVEEYEIIIEYLKFPKGILETISEYLNRELSAGNKIKDVLKLAALFHEIGKTKSIYIDTKNRIHFYHHDKRGGEILSSLTKRMKMGKKEALLIKKMVLYHVQPFIIYTKGFSNKQIFKLFSDLEDNSIGCLLLSQADVAACKNSINRTKDAERYRNFILQMFRKYMIFKETEEPLLSALDIIGNFDLKDNKILGQILYEIRKNRFYGEIEDKNDAIRFVEERMKIEKI</sequence>
<name>A0A975GAM4_9THEO</name>
<dbReference type="GO" id="GO:0046872">
    <property type="term" value="F:metal ion binding"/>
    <property type="evidence" value="ECO:0007669"/>
    <property type="project" value="UniProtKB-KW"/>
</dbReference>
<dbReference type="Pfam" id="PF01743">
    <property type="entry name" value="PolyA_pol"/>
    <property type="match status" value="1"/>
</dbReference>
<evidence type="ECO:0000313" key="13">
    <source>
        <dbReference type="EMBL" id="QSZ27430.1"/>
    </source>
</evidence>
<dbReference type="SUPFAM" id="SSF81891">
    <property type="entry name" value="Poly A polymerase C-terminal region-like"/>
    <property type="match status" value="1"/>
</dbReference>
<dbReference type="InterPro" id="IPR043519">
    <property type="entry name" value="NT_sf"/>
</dbReference>
<evidence type="ECO:0000256" key="2">
    <source>
        <dbReference type="ARBA" id="ARBA00022679"/>
    </source>
</evidence>
<dbReference type="CDD" id="cd00077">
    <property type="entry name" value="HDc"/>
    <property type="match status" value="1"/>
</dbReference>
<dbReference type="AlphaFoldDB" id="A0A975GAM4"/>
<dbReference type="EMBL" id="CP060096">
    <property type="protein sequence ID" value="QSZ27430.1"/>
    <property type="molecule type" value="Genomic_DNA"/>
</dbReference>
<evidence type="ECO:0000256" key="8">
    <source>
        <dbReference type="ARBA" id="ARBA00022884"/>
    </source>
</evidence>
<evidence type="ECO:0000256" key="6">
    <source>
        <dbReference type="ARBA" id="ARBA00022741"/>
    </source>
</evidence>
<feature type="domain" description="Poly A polymerase head" evidence="10">
    <location>
        <begin position="18"/>
        <end position="132"/>
    </location>
</feature>
<evidence type="ECO:0000313" key="14">
    <source>
        <dbReference type="Proteomes" id="UP000671913"/>
    </source>
</evidence>
<dbReference type="PANTHER" id="PTHR47545">
    <property type="entry name" value="MULTIFUNCTIONAL CCA PROTEIN"/>
    <property type="match status" value="1"/>
</dbReference>
<dbReference type="InterPro" id="IPR032828">
    <property type="entry name" value="PolyA_RNA-bd"/>
</dbReference>
<dbReference type="InterPro" id="IPR050124">
    <property type="entry name" value="tRNA_CCA-adding_enzyme"/>
</dbReference>
<evidence type="ECO:0000256" key="5">
    <source>
        <dbReference type="ARBA" id="ARBA00022723"/>
    </source>
</evidence>
<feature type="domain" description="tRNA nucleotidyltransferase/poly(A) polymerase RNA and SrmB- binding" evidence="12">
    <location>
        <begin position="158"/>
        <end position="218"/>
    </location>
</feature>
<dbReference type="CDD" id="cd05398">
    <property type="entry name" value="NT_ClassII-CCAase"/>
    <property type="match status" value="1"/>
</dbReference>
<feature type="domain" description="HD" evidence="11">
    <location>
        <begin position="260"/>
        <end position="376"/>
    </location>
</feature>
<dbReference type="InterPro" id="IPR003607">
    <property type="entry name" value="HD/PDEase_dom"/>
</dbReference>
<dbReference type="GO" id="GO:0016779">
    <property type="term" value="F:nucleotidyltransferase activity"/>
    <property type="evidence" value="ECO:0007669"/>
    <property type="project" value="UniProtKB-KW"/>
</dbReference>
<dbReference type="GO" id="GO:0003723">
    <property type="term" value="F:RNA binding"/>
    <property type="evidence" value="ECO:0007669"/>
    <property type="project" value="UniProtKB-KW"/>
</dbReference>
<gene>
    <name evidence="13" type="ORF">ACETAC_00385</name>
</gene>
<evidence type="ECO:0000259" key="10">
    <source>
        <dbReference type="Pfam" id="PF01743"/>
    </source>
</evidence>
<dbReference type="Gene3D" id="1.10.3090.10">
    <property type="entry name" value="cca-adding enzyme, domain 2"/>
    <property type="match status" value="1"/>
</dbReference>
<protein>
    <submittedName>
        <fullName evidence="13">HD domain-containing protein</fullName>
    </submittedName>
</protein>
<keyword evidence="14" id="KW-1185">Reference proteome</keyword>
<evidence type="ECO:0000256" key="3">
    <source>
        <dbReference type="ARBA" id="ARBA00022694"/>
    </source>
</evidence>
<dbReference type="Proteomes" id="UP000671913">
    <property type="component" value="Chromosome"/>
</dbReference>
<keyword evidence="6" id="KW-0547">Nucleotide-binding</keyword>
<dbReference type="RefSeq" id="WP_284680124.1">
    <property type="nucleotide sequence ID" value="NZ_CP060096.1"/>
</dbReference>
<accession>A0A975GAM4</accession>
<dbReference type="Gene3D" id="3.30.460.10">
    <property type="entry name" value="Beta Polymerase, domain 2"/>
    <property type="match status" value="1"/>
</dbReference>
<evidence type="ECO:0000256" key="9">
    <source>
        <dbReference type="RuleBase" id="RU003953"/>
    </source>
</evidence>
<comment type="similarity">
    <text evidence="9">Belongs to the tRNA nucleotidyltransferase/poly(A) polymerase family.</text>
</comment>
<dbReference type="GO" id="GO:0008033">
    <property type="term" value="P:tRNA processing"/>
    <property type="evidence" value="ECO:0007669"/>
    <property type="project" value="UniProtKB-KW"/>
</dbReference>
<dbReference type="Pfam" id="PF12627">
    <property type="entry name" value="PolyA_pol_RNAbd"/>
    <property type="match status" value="1"/>
</dbReference>
<keyword evidence="4" id="KW-0548">Nucleotidyltransferase</keyword>